<name>A0A654D7W6_SPHMU</name>
<dbReference type="RefSeq" id="WP_159332886.1">
    <property type="nucleotide sequence ID" value="NZ_DAMBWX010000036.1"/>
</dbReference>
<dbReference type="InterPro" id="IPR036909">
    <property type="entry name" value="Cyt_c-like_dom_sf"/>
</dbReference>
<evidence type="ECO:0000313" key="2">
    <source>
        <dbReference type="Proteomes" id="UP000432350"/>
    </source>
</evidence>
<proteinExistence type="predicted"/>
<dbReference type="Proteomes" id="UP000432350">
    <property type="component" value="Unassembled WGS sequence"/>
</dbReference>
<dbReference type="AlphaFoldDB" id="A0A654D7W6"/>
<evidence type="ECO:0008006" key="3">
    <source>
        <dbReference type="Google" id="ProtNLM"/>
    </source>
</evidence>
<accession>A0A654D7W6</accession>
<evidence type="ECO:0000313" key="1">
    <source>
        <dbReference type="EMBL" id="VXD00656.1"/>
    </source>
</evidence>
<gene>
    <name evidence="1" type="ORF">SPHINGO8BC_51618</name>
</gene>
<dbReference type="SUPFAM" id="SSF46626">
    <property type="entry name" value="Cytochrome c"/>
    <property type="match status" value="1"/>
</dbReference>
<protein>
    <recommendedName>
        <fullName evidence="3">Cytochrome c domain-containing protein</fullName>
    </recommendedName>
</protein>
<dbReference type="EMBL" id="CABWMV010000024">
    <property type="protein sequence ID" value="VXD00656.1"/>
    <property type="molecule type" value="Genomic_DNA"/>
</dbReference>
<reference evidence="1 2" key="1">
    <citation type="submission" date="2019-10" db="EMBL/GenBank/DDBJ databases">
        <authorList>
            <person name="Karimi E."/>
        </authorList>
    </citation>
    <scope>NUCLEOTIDE SEQUENCE [LARGE SCALE GENOMIC DNA]</scope>
    <source>
        <strain evidence="1 2">Sphingobacterium sp. 8BC</strain>
    </source>
</reference>
<dbReference type="GO" id="GO:0020037">
    <property type="term" value="F:heme binding"/>
    <property type="evidence" value="ECO:0007669"/>
    <property type="project" value="InterPro"/>
</dbReference>
<sequence>MKKVLILMGVLLIPIFFIVLNNTGRGTIAKDNIVFRDKLSDYNLFKGKIADLVPNDQGISYELASTLFTDYTDKKRVIFLPRGKKMIASDDGLPSFPDGTLIAKTFFYPQKDAAGDVRQQLLETRLLIYKDGQWNASTYQWNVAQDEALLLMDSASVHVSFLDSKGDERQTNYIIPSRNDCMACHRQGNQLFPIGPKIRNLNRIIGQDGDSIQQLVQLTKQGALELKSMKSFTNLPSYYDLAQSTASRARAYLEINCAHCHNPKGTAYMTMLDLRYESPMHETGIWLKQAKIIGRMSTLGEMHMPQKGTTVLHDEGILLIKTYLKTLK</sequence>
<dbReference type="GO" id="GO:0009055">
    <property type="term" value="F:electron transfer activity"/>
    <property type="evidence" value="ECO:0007669"/>
    <property type="project" value="InterPro"/>
</dbReference>
<organism evidence="1 2">
    <name type="scientific">Sphingobacterium multivorum</name>
    <dbReference type="NCBI Taxonomy" id="28454"/>
    <lineage>
        <taxon>Bacteria</taxon>
        <taxon>Pseudomonadati</taxon>
        <taxon>Bacteroidota</taxon>
        <taxon>Sphingobacteriia</taxon>
        <taxon>Sphingobacteriales</taxon>
        <taxon>Sphingobacteriaceae</taxon>
        <taxon>Sphingobacterium</taxon>
    </lineage>
</organism>